<dbReference type="EMBL" id="CP002580">
    <property type="protein sequence ID" value="AJK46661.1"/>
    <property type="molecule type" value="Genomic_DNA"/>
</dbReference>
<feature type="DNA-binding region" description="H-T-H motif" evidence="2">
    <location>
        <begin position="42"/>
        <end position="61"/>
    </location>
</feature>
<protein>
    <submittedName>
        <fullName evidence="5">Transcriptional regulator, TetR family</fullName>
    </submittedName>
</protein>
<dbReference type="GO" id="GO:0000976">
    <property type="term" value="F:transcription cis-regulatory region binding"/>
    <property type="evidence" value="ECO:0007669"/>
    <property type="project" value="TreeGrafter"/>
</dbReference>
<dbReference type="HOGENOM" id="CLU_069356_15_11_4"/>
<keyword evidence="1 2" id="KW-0238">DNA-binding</keyword>
<dbReference type="Proteomes" id="UP000031838">
    <property type="component" value="Chromosome 1"/>
</dbReference>
<dbReference type="Pfam" id="PF00440">
    <property type="entry name" value="TetR_N"/>
    <property type="match status" value="1"/>
</dbReference>
<dbReference type="PANTHER" id="PTHR30055:SF241">
    <property type="entry name" value="TRANSCRIPTIONAL REGULATORY PROTEIN"/>
    <property type="match status" value="1"/>
</dbReference>
<evidence type="ECO:0000256" key="3">
    <source>
        <dbReference type="SAM" id="MobiDB-lite"/>
    </source>
</evidence>
<keyword evidence="6" id="KW-1185">Reference proteome</keyword>
<sequence length="212" mass="23655">MLDFAPMKPKRLTREQSKDQTRERLLNSAHAIFTKKGYVAASVEDIAAAAGYTRGAFYSNFGGKAELLFELLRRDHETVRAELNRIFEAGGTRERMEANALAFYSGFLRKSPAFLLWSEARLQAARDAKFRVRYIAFMREKLEDMAHTIEMFAEQSGTPLLLPAEVLAIGLMGLCDGVQALHVADPQHVSLDQTEATLAGFFARVVLGRAPD</sequence>
<evidence type="ECO:0000256" key="1">
    <source>
        <dbReference type="ARBA" id="ARBA00023125"/>
    </source>
</evidence>
<dbReference type="KEGG" id="bpla:bpln_1g19960"/>
<evidence type="ECO:0000259" key="4">
    <source>
        <dbReference type="PROSITE" id="PS50977"/>
    </source>
</evidence>
<dbReference type="PANTHER" id="PTHR30055">
    <property type="entry name" value="HTH-TYPE TRANSCRIPTIONAL REGULATOR RUTR"/>
    <property type="match status" value="1"/>
</dbReference>
<accession>A0A0B6S350</accession>
<dbReference type="PROSITE" id="PS50977">
    <property type="entry name" value="HTH_TETR_2"/>
    <property type="match status" value="1"/>
</dbReference>
<gene>
    <name evidence="5" type="ORF">BGL_1c21520</name>
</gene>
<dbReference type="SUPFAM" id="SSF48498">
    <property type="entry name" value="Tetracyclin repressor-like, C-terminal domain"/>
    <property type="match status" value="1"/>
</dbReference>
<evidence type="ECO:0000313" key="5">
    <source>
        <dbReference type="EMBL" id="AJK46661.1"/>
    </source>
</evidence>
<name>A0A0B6S350_BURPL</name>
<dbReference type="KEGG" id="bgp:BGL_1c21520"/>
<dbReference type="SUPFAM" id="SSF46689">
    <property type="entry name" value="Homeodomain-like"/>
    <property type="match status" value="1"/>
</dbReference>
<dbReference type="InterPro" id="IPR009057">
    <property type="entry name" value="Homeodomain-like_sf"/>
</dbReference>
<dbReference type="InterPro" id="IPR036271">
    <property type="entry name" value="Tet_transcr_reg_TetR-rel_C_sf"/>
</dbReference>
<dbReference type="InterPro" id="IPR001647">
    <property type="entry name" value="HTH_TetR"/>
</dbReference>
<dbReference type="PRINTS" id="PR00455">
    <property type="entry name" value="HTHTETR"/>
</dbReference>
<evidence type="ECO:0000313" key="6">
    <source>
        <dbReference type="Proteomes" id="UP000031838"/>
    </source>
</evidence>
<organism evidence="5 6">
    <name type="scientific">Burkholderia plantarii</name>
    <dbReference type="NCBI Taxonomy" id="41899"/>
    <lineage>
        <taxon>Bacteria</taxon>
        <taxon>Pseudomonadati</taxon>
        <taxon>Pseudomonadota</taxon>
        <taxon>Betaproteobacteria</taxon>
        <taxon>Burkholderiales</taxon>
        <taxon>Burkholderiaceae</taxon>
        <taxon>Burkholderia</taxon>
    </lineage>
</organism>
<evidence type="ECO:0000256" key="2">
    <source>
        <dbReference type="PROSITE-ProRule" id="PRU00335"/>
    </source>
</evidence>
<dbReference type="InterPro" id="IPR050109">
    <property type="entry name" value="HTH-type_TetR-like_transc_reg"/>
</dbReference>
<feature type="domain" description="HTH tetR-type" evidence="4">
    <location>
        <begin position="19"/>
        <end position="79"/>
    </location>
</feature>
<dbReference type="Gene3D" id="1.10.357.10">
    <property type="entry name" value="Tetracycline Repressor, domain 2"/>
    <property type="match status" value="1"/>
</dbReference>
<dbReference type="AlphaFoldDB" id="A0A0B6S350"/>
<dbReference type="GO" id="GO:0003700">
    <property type="term" value="F:DNA-binding transcription factor activity"/>
    <property type="evidence" value="ECO:0007669"/>
    <property type="project" value="TreeGrafter"/>
</dbReference>
<reference evidence="5 6" key="2">
    <citation type="journal article" date="2016" name="Appl. Microbiol. Biotechnol.">
        <title>Mutations improving production and secretion of extracellular lipase by Burkholderia glumae PG1.</title>
        <authorList>
            <person name="Knapp A."/>
            <person name="Voget S."/>
            <person name="Gao R."/>
            <person name="Zaburannyi N."/>
            <person name="Krysciak D."/>
            <person name="Breuer M."/>
            <person name="Hauer B."/>
            <person name="Streit W.R."/>
            <person name="Muller R."/>
            <person name="Daniel R."/>
            <person name="Jaeger K.E."/>
        </authorList>
    </citation>
    <scope>NUCLEOTIDE SEQUENCE [LARGE SCALE GENOMIC DNA]</scope>
    <source>
        <strain evidence="5 6">PG1</strain>
    </source>
</reference>
<proteinExistence type="predicted"/>
<reference evidence="6" key="1">
    <citation type="submission" date="2011-03" db="EMBL/GenBank/DDBJ databases">
        <authorList>
            <person name="Voget S."/>
            <person name="Streit W.R."/>
            <person name="Jaeger K.E."/>
            <person name="Daniel R."/>
        </authorList>
    </citation>
    <scope>NUCLEOTIDE SEQUENCE [LARGE SCALE GENOMIC DNA]</scope>
    <source>
        <strain evidence="6">PG1</strain>
    </source>
</reference>
<feature type="region of interest" description="Disordered" evidence="3">
    <location>
        <begin position="1"/>
        <end position="20"/>
    </location>
</feature>